<comment type="caution">
    <text evidence="2">The sequence shown here is derived from an EMBL/GenBank/DDBJ whole genome shotgun (WGS) entry which is preliminary data.</text>
</comment>
<dbReference type="Proteomes" id="UP000450000">
    <property type="component" value="Unassembled WGS sequence"/>
</dbReference>
<feature type="region of interest" description="Disordered" evidence="1">
    <location>
        <begin position="1"/>
        <end position="34"/>
    </location>
</feature>
<feature type="region of interest" description="Disordered" evidence="1">
    <location>
        <begin position="104"/>
        <end position="127"/>
    </location>
</feature>
<organism evidence="2 3">
    <name type="scientific">Streptomyces kaniharaensis</name>
    <dbReference type="NCBI Taxonomy" id="212423"/>
    <lineage>
        <taxon>Bacteria</taxon>
        <taxon>Bacillati</taxon>
        <taxon>Actinomycetota</taxon>
        <taxon>Actinomycetes</taxon>
        <taxon>Kitasatosporales</taxon>
        <taxon>Streptomycetaceae</taxon>
        <taxon>Streptomyces</taxon>
    </lineage>
</organism>
<proteinExistence type="predicted"/>
<dbReference type="AlphaFoldDB" id="A0A6N7KLP0"/>
<sequence length="139" mass="14277">MTIPHISTRRGGAHAGTTSWPRCPSRWRSTAGTSTTAWRHRRRLLRAPFNPDIFGQTAPVAVGRVLLTFGAAVLAGAVLRRTVVAVGAGPAVSLALPLVAEPAAGRSDGLPGGPPSHSDRAAGRPSQATCGDVIGLFGL</sequence>
<accession>A0A6N7KLP0</accession>
<name>A0A6N7KLP0_9ACTN</name>
<protein>
    <submittedName>
        <fullName evidence="2">Uncharacterized protein</fullName>
    </submittedName>
</protein>
<dbReference type="RefSeq" id="WP_153460088.1">
    <property type="nucleotide sequence ID" value="NZ_WBOF01000001.1"/>
</dbReference>
<reference evidence="2 3" key="1">
    <citation type="submission" date="2019-09" db="EMBL/GenBank/DDBJ databases">
        <title>Genome Sequences of Streptomyces kaniharaensis ATCC 21070.</title>
        <authorList>
            <person name="Zhu W."/>
            <person name="De Crecy-Lagard V."/>
            <person name="Richards N.G."/>
        </authorList>
    </citation>
    <scope>NUCLEOTIDE SEQUENCE [LARGE SCALE GENOMIC DNA]</scope>
    <source>
        <strain evidence="2 3">SF-557</strain>
    </source>
</reference>
<evidence type="ECO:0000313" key="2">
    <source>
        <dbReference type="EMBL" id="MQS11469.1"/>
    </source>
</evidence>
<dbReference type="EMBL" id="WBOF01000001">
    <property type="protein sequence ID" value="MQS11469.1"/>
    <property type="molecule type" value="Genomic_DNA"/>
</dbReference>
<evidence type="ECO:0000313" key="3">
    <source>
        <dbReference type="Proteomes" id="UP000450000"/>
    </source>
</evidence>
<evidence type="ECO:0000256" key="1">
    <source>
        <dbReference type="SAM" id="MobiDB-lite"/>
    </source>
</evidence>
<keyword evidence="3" id="KW-1185">Reference proteome</keyword>
<gene>
    <name evidence="2" type="ORF">F7Q99_04005</name>
</gene>